<dbReference type="EMBL" id="JABFTP020000165">
    <property type="protein sequence ID" value="KAL3285114.1"/>
    <property type="molecule type" value="Genomic_DNA"/>
</dbReference>
<evidence type="ECO:0000313" key="1">
    <source>
        <dbReference type="EMBL" id="KAL3285114.1"/>
    </source>
</evidence>
<organism evidence="1 2">
    <name type="scientific">Cryptolaemus montrouzieri</name>
    <dbReference type="NCBI Taxonomy" id="559131"/>
    <lineage>
        <taxon>Eukaryota</taxon>
        <taxon>Metazoa</taxon>
        <taxon>Ecdysozoa</taxon>
        <taxon>Arthropoda</taxon>
        <taxon>Hexapoda</taxon>
        <taxon>Insecta</taxon>
        <taxon>Pterygota</taxon>
        <taxon>Neoptera</taxon>
        <taxon>Endopterygota</taxon>
        <taxon>Coleoptera</taxon>
        <taxon>Polyphaga</taxon>
        <taxon>Cucujiformia</taxon>
        <taxon>Coccinelloidea</taxon>
        <taxon>Coccinellidae</taxon>
        <taxon>Scymninae</taxon>
        <taxon>Scymnini</taxon>
        <taxon>Cryptolaemus</taxon>
    </lineage>
</organism>
<accession>A0ABD2P327</accession>
<proteinExistence type="predicted"/>
<name>A0ABD2P327_9CUCU</name>
<dbReference type="AlphaFoldDB" id="A0ABD2P327"/>
<evidence type="ECO:0000313" key="2">
    <source>
        <dbReference type="Proteomes" id="UP001516400"/>
    </source>
</evidence>
<protein>
    <submittedName>
        <fullName evidence="1">Uncharacterized protein</fullName>
    </submittedName>
</protein>
<comment type="caution">
    <text evidence="1">The sequence shown here is derived from an EMBL/GenBank/DDBJ whole genome shotgun (WGS) entry which is preliminary data.</text>
</comment>
<sequence length="134" mass="16222">MLQNPKMLLEHTITDEKSFQFFEEFSENCIVELIQEDQKLNQFSEFYRAKQRFCDCEILRLQIMSVEEHFLDDLIYRLCSDDLEIEPKLQSSLFFPIIFRADFLQISDEFKQKFYMKICSVFILSDMISEILEK</sequence>
<dbReference type="Proteomes" id="UP001516400">
    <property type="component" value="Unassembled WGS sequence"/>
</dbReference>
<reference evidence="1 2" key="1">
    <citation type="journal article" date="2021" name="BMC Biol.">
        <title>Horizontally acquired antibacterial genes associated with adaptive radiation of ladybird beetles.</title>
        <authorList>
            <person name="Li H.S."/>
            <person name="Tang X.F."/>
            <person name="Huang Y.H."/>
            <person name="Xu Z.Y."/>
            <person name="Chen M.L."/>
            <person name="Du X.Y."/>
            <person name="Qiu B.Y."/>
            <person name="Chen P.T."/>
            <person name="Zhang W."/>
            <person name="Slipinski A."/>
            <person name="Escalona H.E."/>
            <person name="Waterhouse R.M."/>
            <person name="Zwick A."/>
            <person name="Pang H."/>
        </authorList>
    </citation>
    <scope>NUCLEOTIDE SEQUENCE [LARGE SCALE GENOMIC DNA]</scope>
    <source>
        <strain evidence="1">SYSU2018</strain>
    </source>
</reference>
<gene>
    <name evidence="1" type="ORF">HHI36_019238</name>
</gene>
<keyword evidence="2" id="KW-1185">Reference proteome</keyword>